<accession>A0A9P5BJ95</accession>
<name>A0A9P5BJ95_9HYPO</name>
<sequence>MIKVKIASALTSGYPDTVLLRYNALLDLASSVESATEVLRTIGDFLSDELANRVVSDFNHLGTIWASISVADALVRQGDSVGIKTMPAAHGRISVMFDQCMDNEKSFYTLRSLLVNKSIAVDYPTPPRVLTKPEYLIICEHLLLSFAHQVAVVDLSTEEMTFHDRLSGVKLGVSHEVQVIVDLERVKKHTKAQRAFGVYTKLVRKKNGQTMVCEWNWILPQVWDKWSFELELYTGRKPSDIWPLPPRRYNEGEIIGVQLKD</sequence>
<comment type="caution">
    <text evidence="1">The sequence shown here is derived from an EMBL/GenBank/DDBJ whole genome shotgun (WGS) entry which is preliminary data.</text>
</comment>
<proteinExistence type="predicted"/>
<protein>
    <submittedName>
        <fullName evidence="1">Uncharacterized protein</fullName>
    </submittedName>
</protein>
<reference evidence="1" key="1">
    <citation type="submission" date="2020-01" db="EMBL/GenBank/DDBJ databases">
        <title>Identification and distribution of gene clusters putatively required for synthesis of sphingolipid metabolism inhibitors in phylogenetically diverse species of the filamentous fungus Fusarium.</title>
        <authorList>
            <person name="Kim H.-S."/>
            <person name="Busman M."/>
            <person name="Brown D.W."/>
            <person name="Divon H."/>
            <person name="Uhlig S."/>
            <person name="Proctor R.H."/>
        </authorList>
    </citation>
    <scope>NUCLEOTIDE SEQUENCE</scope>
    <source>
        <strain evidence="1">NRRL 31653</strain>
    </source>
</reference>
<dbReference type="OrthoDB" id="5078127at2759"/>
<dbReference type="EMBL" id="LUFC02000038">
    <property type="protein sequence ID" value="KAF4503112.1"/>
    <property type="molecule type" value="Genomic_DNA"/>
</dbReference>
<keyword evidence="2" id="KW-1185">Reference proteome</keyword>
<evidence type="ECO:0000313" key="1">
    <source>
        <dbReference type="EMBL" id="KAF4503112.1"/>
    </source>
</evidence>
<dbReference type="AlphaFoldDB" id="A0A9P5BJ95"/>
<evidence type="ECO:0000313" key="2">
    <source>
        <dbReference type="Proteomes" id="UP000737391"/>
    </source>
</evidence>
<organism evidence="1 2">
    <name type="scientific">Fusarium agapanthi</name>
    <dbReference type="NCBI Taxonomy" id="1803897"/>
    <lineage>
        <taxon>Eukaryota</taxon>
        <taxon>Fungi</taxon>
        <taxon>Dikarya</taxon>
        <taxon>Ascomycota</taxon>
        <taxon>Pezizomycotina</taxon>
        <taxon>Sordariomycetes</taxon>
        <taxon>Hypocreomycetidae</taxon>
        <taxon>Hypocreales</taxon>
        <taxon>Nectriaceae</taxon>
        <taxon>Fusarium</taxon>
        <taxon>Fusarium fujikuroi species complex</taxon>
    </lineage>
</organism>
<dbReference type="Proteomes" id="UP000737391">
    <property type="component" value="Unassembled WGS sequence"/>
</dbReference>
<gene>
    <name evidence="1" type="ORF">FAGAP_667</name>
</gene>